<organism evidence="1 2">
    <name type="scientific">Ensete ventricosum</name>
    <name type="common">Abyssinian banana</name>
    <name type="synonym">Musa ensete</name>
    <dbReference type="NCBI Taxonomy" id="4639"/>
    <lineage>
        <taxon>Eukaryota</taxon>
        <taxon>Viridiplantae</taxon>
        <taxon>Streptophyta</taxon>
        <taxon>Embryophyta</taxon>
        <taxon>Tracheophyta</taxon>
        <taxon>Spermatophyta</taxon>
        <taxon>Magnoliopsida</taxon>
        <taxon>Liliopsida</taxon>
        <taxon>Zingiberales</taxon>
        <taxon>Musaceae</taxon>
        <taxon>Ensete</taxon>
    </lineage>
</organism>
<accession>A0A426WX17</accession>
<dbReference type="AlphaFoldDB" id="A0A426WX17"/>
<sequence>MRVVGGRPYGKRRCHWAAPHGRAGAEPVCGTSIDVTPLRAGQRRALPLRPGHGWALPLQPDHGYNQMMAQDQSWASIGFKRCSGISSKFARRFAEGIRKLVGNTLRDRRKKIGRLTVRMSEVAELAGWWVYRRLPGFWATVVVDPPRLGGLLTQGQQVNHSYPGVCAAEPPVLGFFGYG</sequence>
<comment type="caution">
    <text evidence="1">The sequence shown here is derived from an EMBL/GenBank/DDBJ whole genome shotgun (WGS) entry which is preliminary data.</text>
</comment>
<protein>
    <submittedName>
        <fullName evidence="1">Uncharacterized protein</fullName>
    </submittedName>
</protein>
<dbReference type="Proteomes" id="UP000287651">
    <property type="component" value="Unassembled WGS sequence"/>
</dbReference>
<gene>
    <name evidence="1" type="ORF">B296_00053047</name>
</gene>
<reference evidence="1 2" key="1">
    <citation type="journal article" date="2014" name="Agronomy (Basel)">
        <title>A Draft Genome Sequence for Ensete ventricosum, the Drought-Tolerant Tree Against Hunger.</title>
        <authorList>
            <person name="Harrison J."/>
            <person name="Moore K.A."/>
            <person name="Paszkiewicz K."/>
            <person name="Jones T."/>
            <person name="Grant M."/>
            <person name="Ambacheew D."/>
            <person name="Muzemil S."/>
            <person name="Studholme D.J."/>
        </authorList>
    </citation>
    <scope>NUCLEOTIDE SEQUENCE [LARGE SCALE GENOMIC DNA]</scope>
</reference>
<dbReference type="EMBL" id="AMZH03035480">
    <property type="protein sequence ID" value="RRT31843.1"/>
    <property type="molecule type" value="Genomic_DNA"/>
</dbReference>
<evidence type="ECO:0000313" key="1">
    <source>
        <dbReference type="EMBL" id="RRT31843.1"/>
    </source>
</evidence>
<proteinExistence type="predicted"/>
<name>A0A426WX17_ENSVE</name>
<evidence type="ECO:0000313" key="2">
    <source>
        <dbReference type="Proteomes" id="UP000287651"/>
    </source>
</evidence>